<dbReference type="SMART" id="SM00733">
    <property type="entry name" value="Mterf"/>
    <property type="match status" value="5"/>
</dbReference>
<keyword evidence="5" id="KW-0496">Mitochondrion</keyword>
<dbReference type="FunFam" id="1.25.70.10:FF:000002">
    <property type="entry name" value="transcription termination factor 3, mitochondrial"/>
    <property type="match status" value="1"/>
</dbReference>
<dbReference type="OrthoDB" id="637682at2759"/>
<evidence type="ECO:0000256" key="3">
    <source>
        <dbReference type="ARBA" id="ARBA00022946"/>
    </source>
</evidence>
<dbReference type="AlphaFoldDB" id="B3NIN9"/>
<reference evidence="9 10" key="2">
    <citation type="journal article" date="2008" name="Bioinformatics">
        <title>Assembly reconciliation.</title>
        <authorList>
            <person name="Zimin A.V."/>
            <person name="Smith D.R."/>
            <person name="Sutton G."/>
            <person name="Yorke J.A."/>
        </authorList>
    </citation>
    <scope>NUCLEOTIDE SEQUENCE [LARGE SCALE GENOMIC DNA]</scope>
    <source>
        <strain evidence="9 10">TSC#14021-0224.01</strain>
    </source>
</reference>
<dbReference type="GO" id="GO:0070180">
    <property type="term" value="F:large ribosomal subunit rRNA binding"/>
    <property type="evidence" value="ECO:0007669"/>
    <property type="project" value="EnsemblMetazoa"/>
</dbReference>
<evidence type="ECO:0000256" key="5">
    <source>
        <dbReference type="ARBA" id="ARBA00023128"/>
    </source>
</evidence>
<dbReference type="InterPro" id="IPR003690">
    <property type="entry name" value="MTERF"/>
</dbReference>
<name>B3NIN9_DROER</name>
<evidence type="ECO:0000256" key="7">
    <source>
        <dbReference type="ARBA" id="ARBA00071275"/>
    </source>
</evidence>
<evidence type="ECO:0000256" key="6">
    <source>
        <dbReference type="ARBA" id="ARBA00023163"/>
    </source>
</evidence>
<evidence type="ECO:0000256" key="1">
    <source>
        <dbReference type="ARBA" id="ARBA00004173"/>
    </source>
</evidence>
<dbReference type="eggNOG" id="KOG1267">
    <property type="taxonomic scope" value="Eukaryota"/>
</dbReference>
<dbReference type="GO" id="GO:1903108">
    <property type="term" value="P:regulation of mitochondrial transcription"/>
    <property type="evidence" value="ECO:0007669"/>
    <property type="project" value="EnsemblMetazoa"/>
</dbReference>
<sequence>MFCSAIRNILRNSLNAAENRAITSQIRNLRGQQTRHEIEVLASPSISSKDDDKKKESAEHKGSKEVALDFRNREAHVPSFNLAAYVNNSSTLQQFISLGVNLHSIERRKGLGDFVLKLDFEKNVKPYITFLVDQGISPDDFARMFTKNPLLFKEDLDDLQTRVDYLKSKRFSDEARQRILTHNPYWLMFSTRRVDRRLGYFQKEFKLSGHDLRLLATREPNVITYNMEHLRKSVFTLKEEMGFNAKELSALVVRKPRLLMISPDDLVERFCYIHQDMGLPHAQIVQCPELLASREFRLRERHEFLKLLGRAQYDPQKDLYISPKTIVEGNNFYFIRNVAKSDLETFDLFLKTR</sequence>
<dbReference type="Proteomes" id="UP000008711">
    <property type="component" value="Unassembled WGS sequence"/>
</dbReference>
<evidence type="ECO:0000313" key="9">
    <source>
        <dbReference type="EMBL" id="EDV52535.1"/>
    </source>
</evidence>
<dbReference type="GO" id="GO:0006390">
    <property type="term" value="P:mitochondrial transcription"/>
    <property type="evidence" value="ECO:0007669"/>
    <property type="project" value="TreeGrafter"/>
</dbReference>
<evidence type="ECO:0000256" key="4">
    <source>
        <dbReference type="ARBA" id="ARBA00023015"/>
    </source>
</evidence>
<organism evidence="9 10">
    <name type="scientific">Drosophila erecta</name>
    <name type="common">Fruit fly</name>
    <dbReference type="NCBI Taxonomy" id="7220"/>
    <lineage>
        <taxon>Eukaryota</taxon>
        <taxon>Metazoa</taxon>
        <taxon>Ecdysozoa</taxon>
        <taxon>Arthropoda</taxon>
        <taxon>Hexapoda</taxon>
        <taxon>Insecta</taxon>
        <taxon>Pterygota</taxon>
        <taxon>Neoptera</taxon>
        <taxon>Endopterygota</taxon>
        <taxon>Diptera</taxon>
        <taxon>Brachycera</taxon>
        <taxon>Muscomorpha</taxon>
        <taxon>Ephydroidea</taxon>
        <taxon>Drosophilidae</taxon>
        <taxon>Drosophila</taxon>
        <taxon>Sophophora</taxon>
    </lineage>
</organism>
<dbReference type="GO" id="GO:0005759">
    <property type="term" value="C:mitochondrial matrix"/>
    <property type="evidence" value="ECO:0007669"/>
    <property type="project" value="EnsemblMetazoa"/>
</dbReference>
<dbReference type="HOGENOM" id="CLU_042536_1_0_1"/>
<dbReference type="Pfam" id="PF02536">
    <property type="entry name" value="mTERF"/>
    <property type="match status" value="1"/>
</dbReference>
<dbReference type="Gene3D" id="1.25.70.10">
    <property type="entry name" value="Transcription termination factor 3, mitochondrial"/>
    <property type="match status" value="1"/>
</dbReference>
<dbReference type="InterPro" id="IPR038538">
    <property type="entry name" value="MTERF_sf"/>
</dbReference>
<keyword evidence="10" id="KW-1185">Reference proteome</keyword>
<proteinExistence type="inferred from homology"/>
<dbReference type="KEGG" id="der:6546056"/>
<dbReference type="PhylomeDB" id="B3NIN9"/>
<evidence type="ECO:0000256" key="8">
    <source>
        <dbReference type="SAM" id="MobiDB-lite"/>
    </source>
</evidence>
<keyword evidence="4" id="KW-0805">Transcription regulation</keyword>
<dbReference type="EMBL" id="CH954178">
    <property type="protein sequence ID" value="EDV52535.1"/>
    <property type="molecule type" value="Genomic_DNA"/>
</dbReference>
<evidence type="ECO:0000313" key="10">
    <source>
        <dbReference type="Proteomes" id="UP000008711"/>
    </source>
</evidence>
<dbReference type="GO" id="GO:1902775">
    <property type="term" value="P:mitochondrial large ribosomal subunit assembly"/>
    <property type="evidence" value="ECO:0007669"/>
    <property type="project" value="EnsemblMetazoa"/>
</dbReference>
<evidence type="ECO:0000256" key="2">
    <source>
        <dbReference type="ARBA" id="ARBA00007692"/>
    </source>
</evidence>
<feature type="compositionally biased region" description="Basic and acidic residues" evidence="8">
    <location>
        <begin position="48"/>
        <end position="64"/>
    </location>
</feature>
<gene>
    <name evidence="9" type="primary">Dere\GG13303</name>
    <name evidence="9" type="synonym">dere_GLEANR_13580</name>
    <name evidence="9" type="synonym">GG13303</name>
    <name evidence="9" type="ORF">Dere_GG13303</name>
</gene>
<feature type="region of interest" description="Disordered" evidence="8">
    <location>
        <begin position="42"/>
        <end position="64"/>
    </location>
</feature>
<keyword evidence="3" id="KW-0809">Transit peptide</keyword>
<comment type="subcellular location">
    <subcellularLocation>
        <location evidence="1">Mitochondrion</location>
    </subcellularLocation>
</comment>
<dbReference type="OMA" id="NPFWLMF"/>
<dbReference type="PANTHER" id="PTHR13068:SF112">
    <property type="entry name" value="TRANSCRIPTION TERMINATION FACTOR 3, MITOCHONDRIAL"/>
    <property type="match status" value="1"/>
</dbReference>
<protein>
    <recommendedName>
        <fullName evidence="7">Transcription termination factor 3, mitochondrial</fullName>
    </recommendedName>
</protein>
<dbReference type="PANTHER" id="PTHR13068">
    <property type="entry name" value="CGI-12 PROTEIN-RELATED"/>
    <property type="match status" value="1"/>
</dbReference>
<accession>B3NIN9</accession>
<reference evidence="9 10" key="1">
    <citation type="journal article" date="2007" name="Nature">
        <title>Evolution of genes and genomes on the Drosophila phylogeny.</title>
        <authorList>
            <consortium name="Drosophila 12 Genomes Consortium"/>
            <person name="Clark A.G."/>
            <person name="Eisen M.B."/>
            <person name="Smith D.R."/>
            <person name="Bergman C.M."/>
            <person name="Oliver B."/>
            <person name="Markow T.A."/>
            <person name="Kaufman T.C."/>
            <person name="Kellis M."/>
            <person name="Gelbart W."/>
            <person name="Iyer V.N."/>
            <person name="Pollard D.A."/>
            <person name="Sackton T.B."/>
            <person name="Larracuente A.M."/>
            <person name="Singh N.D."/>
            <person name="Abad J.P."/>
            <person name="Abt D.N."/>
            <person name="Adryan B."/>
            <person name="Aguade M."/>
            <person name="Akashi H."/>
            <person name="Anderson W.W."/>
            <person name="Aquadro C.F."/>
            <person name="Ardell D.H."/>
            <person name="Arguello R."/>
            <person name="Artieri C.G."/>
            <person name="Barbash D.A."/>
            <person name="Barker D."/>
            <person name="Barsanti P."/>
            <person name="Batterham P."/>
            <person name="Batzoglou S."/>
            <person name="Begun D."/>
            <person name="Bhutkar A."/>
            <person name="Blanco E."/>
            <person name="Bosak S.A."/>
            <person name="Bradley R.K."/>
            <person name="Brand A.D."/>
            <person name="Brent M.R."/>
            <person name="Brooks A.N."/>
            <person name="Brown R.H."/>
            <person name="Butlin R.K."/>
            <person name="Caggese C."/>
            <person name="Calvi B.R."/>
            <person name="Bernardo de Carvalho A."/>
            <person name="Caspi A."/>
            <person name="Castrezana S."/>
            <person name="Celniker S.E."/>
            <person name="Chang J.L."/>
            <person name="Chapple C."/>
            <person name="Chatterji S."/>
            <person name="Chinwalla A."/>
            <person name="Civetta A."/>
            <person name="Clifton S.W."/>
            <person name="Comeron J.M."/>
            <person name="Costello J.C."/>
            <person name="Coyne J.A."/>
            <person name="Daub J."/>
            <person name="David R.G."/>
            <person name="Delcher A.L."/>
            <person name="Delehaunty K."/>
            <person name="Do C.B."/>
            <person name="Ebling H."/>
            <person name="Edwards K."/>
            <person name="Eickbush T."/>
            <person name="Evans J.D."/>
            <person name="Filipski A."/>
            <person name="Findeiss S."/>
            <person name="Freyhult E."/>
            <person name="Fulton L."/>
            <person name="Fulton R."/>
            <person name="Garcia A.C."/>
            <person name="Gardiner A."/>
            <person name="Garfield D.A."/>
            <person name="Garvin B.E."/>
            <person name="Gibson G."/>
            <person name="Gilbert D."/>
            <person name="Gnerre S."/>
            <person name="Godfrey J."/>
            <person name="Good R."/>
            <person name="Gotea V."/>
            <person name="Gravely B."/>
            <person name="Greenberg A.J."/>
            <person name="Griffiths-Jones S."/>
            <person name="Gross S."/>
            <person name="Guigo R."/>
            <person name="Gustafson E.A."/>
            <person name="Haerty W."/>
            <person name="Hahn M.W."/>
            <person name="Halligan D.L."/>
            <person name="Halpern A.L."/>
            <person name="Halter G.M."/>
            <person name="Han M.V."/>
            <person name="Heger A."/>
            <person name="Hillier L."/>
            <person name="Hinrichs A.S."/>
            <person name="Holmes I."/>
            <person name="Hoskins R.A."/>
            <person name="Hubisz M.J."/>
            <person name="Hultmark D."/>
            <person name="Huntley M.A."/>
            <person name="Jaffe D.B."/>
            <person name="Jagadeeshan S."/>
            <person name="Jeck W.R."/>
            <person name="Johnson J."/>
            <person name="Jones C.D."/>
            <person name="Jordan W.C."/>
            <person name="Karpen G.H."/>
            <person name="Kataoka E."/>
            <person name="Keightley P.D."/>
            <person name="Kheradpour P."/>
            <person name="Kirkness E.F."/>
            <person name="Koerich L.B."/>
            <person name="Kristiansen K."/>
            <person name="Kudrna D."/>
            <person name="Kulathinal R.J."/>
            <person name="Kumar S."/>
            <person name="Kwok R."/>
            <person name="Lander E."/>
            <person name="Langley C.H."/>
            <person name="Lapoint R."/>
            <person name="Lazzaro B.P."/>
            <person name="Lee S.J."/>
            <person name="Levesque L."/>
            <person name="Li R."/>
            <person name="Lin C.F."/>
            <person name="Lin M.F."/>
            <person name="Lindblad-Toh K."/>
            <person name="Llopart A."/>
            <person name="Long M."/>
            <person name="Low L."/>
            <person name="Lozovsky E."/>
            <person name="Lu J."/>
            <person name="Luo M."/>
            <person name="Machado C.A."/>
            <person name="Makalowski W."/>
            <person name="Marzo M."/>
            <person name="Matsuda M."/>
            <person name="Matzkin L."/>
            <person name="McAllister B."/>
            <person name="McBride C.S."/>
            <person name="McKernan B."/>
            <person name="McKernan K."/>
            <person name="Mendez-Lago M."/>
            <person name="Minx P."/>
            <person name="Mollenhauer M.U."/>
            <person name="Montooth K."/>
            <person name="Mount S.M."/>
            <person name="Mu X."/>
            <person name="Myers E."/>
            <person name="Negre B."/>
            <person name="Newfeld S."/>
            <person name="Nielsen R."/>
            <person name="Noor M.A."/>
            <person name="O'Grady P."/>
            <person name="Pachter L."/>
            <person name="Papaceit M."/>
            <person name="Parisi M.J."/>
            <person name="Parisi M."/>
            <person name="Parts L."/>
            <person name="Pedersen J.S."/>
            <person name="Pesole G."/>
            <person name="Phillippy A.M."/>
            <person name="Ponting C.P."/>
            <person name="Pop M."/>
            <person name="Porcelli D."/>
            <person name="Powell J.R."/>
            <person name="Prohaska S."/>
            <person name="Pruitt K."/>
            <person name="Puig M."/>
            <person name="Quesneville H."/>
            <person name="Ram K.R."/>
            <person name="Rand D."/>
            <person name="Rasmussen M.D."/>
            <person name="Reed L.K."/>
            <person name="Reenan R."/>
            <person name="Reily A."/>
            <person name="Remington K.A."/>
            <person name="Rieger T.T."/>
            <person name="Ritchie M.G."/>
            <person name="Robin C."/>
            <person name="Rogers Y.H."/>
            <person name="Rohde C."/>
            <person name="Rozas J."/>
            <person name="Rubenfield M.J."/>
            <person name="Ruiz A."/>
            <person name="Russo S."/>
            <person name="Salzberg S.L."/>
            <person name="Sanchez-Gracia A."/>
            <person name="Saranga D.J."/>
            <person name="Sato H."/>
            <person name="Schaeffer S.W."/>
            <person name="Schatz M.C."/>
            <person name="Schlenke T."/>
            <person name="Schwartz R."/>
            <person name="Segarra C."/>
            <person name="Singh R.S."/>
            <person name="Sirot L."/>
            <person name="Sirota M."/>
            <person name="Sisneros N.B."/>
            <person name="Smith C.D."/>
            <person name="Smith T.F."/>
            <person name="Spieth J."/>
            <person name="Stage D.E."/>
            <person name="Stark A."/>
            <person name="Stephan W."/>
            <person name="Strausberg R.L."/>
            <person name="Strempel S."/>
            <person name="Sturgill D."/>
            <person name="Sutton G."/>
            <person name="Sutton G.G."/>
            <person name="Tao W."/>
            <person name="Teichmann S."/>
            <person name="Tobari Y.N."/>
            <person name="Tomimura Y."/>
            <person name="Tsolas J.M."/>
            <person name="Valente V.L."/>
            <person name="Venter E."/>
            <person name="Venter J.C."/>
            <person name="Vicario S."/>
            <person name="Vieira F.G."/>
            <person name="Vilella A.J."/>
            <person name="Villasante A."/>
            <person name="Walenz B."/>
            <person name="Wang J."/>
            <person name="Wasserman M."/>
            <person name="Watts T."/>
            <person name="Wilson D."/>
            <person name="Wilson R.K."/>
            <person name="Wing R.A."/>
            <person name="Wolfner M.F."/>
            <person name="Wong A."/>
            <person name="Wong G.K."/>
            <person name="Wu C.I."/>
            <person name="Wu G."/>
            <person name="Yamamoto D."/>
            <person name="Yang H.P."/>
            <person name="Yang S.P."/>
            <person name="Yorke J.A."/>
            <person name="Yoshida K."/>
            <person name="Zdobnov E."/>
            <person name="Zhang P."/>
            <person name="Zhang Y."/>
            <person name="Zimin A.V."/>
            <person name="Baldwin J."/>
            <person name="Abdouelleil A."/>
            <person name="Abdulkadir J."/>
            <person name="Abebe A."/>
            <person name="Abera B."/>
            <person name="Abreu J."/>
            <person name="Acer S.C."/>
            <person name="Aftuck L."/>
            <person name="Alexander A."/>
            <person name="An P."/>
            <person name="Anderson E."/>
            <person name="Anderson S."/>
            <person name="Arachi H."/>
            <person name="Azer M."/>
            <person name="Bachantsang P."/>
            <person name="Barry A."/>
            <person name="Bayul T."/>
            <person name="Berlin A."/>
            <person name="Bessette D."/>
            <person name="Bloom T."/>
            <person name="Blye J."/>
            <person name="Boguslavskiy L."/>
            <person name="Bonnet C."/>
            <person name="Boukhgalter B."/>
            <person name="Bourzgui I."/>
            <person name="Brown A."/>
            <person name="Cahill P."/>
            <person name="Channer S."/>
            <person name="Cheshatsang Y."/>
            <person name="Chuda L."/>
            <person name="Citroen M."/>
            <person name="Collymore A."/>
            <person name="Cooke P."/>
            <person name="Costello M."/>
            <person name="D'Aco K."/>
            <person name="Daza R."/>
            <person name="De Haan G."/>
            <person name="DeGray S."/>
            <person name="DeMaso C."/>
            <person name="Dhargay N."/>
            <person name="Dooley K."/>
            <person name="Dooley E."/>
            <person name="Doricent M."/>
            <person name="Dorje P."/>
            <person name="Dorjee K."/>
            <person name="Dupes A."/>
            <person name="Elong R."/>
            <person name="Falk J."/>
            <person name="Farina A."/>
            <person name="Faro S."/>
            <person name="Ferguson D."/>
            <person name="Fisher S."/>
            <person name="Foley C.D."/>
            <person name="Franke A."/>
            <person name="Friedrich D."/>
            <person name="Gadbois L."/>
            <person name="Gearin G."/>
            <person name="Gearin C.R."/>
            <person name="Giannoukos G."/>
            <person name="Goode T."/>
            <person name="Graham J."/>
            <person name="Grandbois E."/>
            <person name="Grewal S."/>
            <person name="Gyaltsen K."/>
            <person name="Hafez N."/>
            <person name="Hagos B."/>
            <person name="Hall J."/>
            <person name="Henson C."/>
            <person name="Hollinger A."/>
            <person name="Honan T."/>
            <person name="Huard M.D."/>
            <person name="Hughes L."/>
            <person name="Hurhula B."/>
            <person name="Husby M.E."/>
            <person name="Kamat A."/>
            <person name="Kanga B."/>
            <person name="Kashin S."/>
            <person name="Khazanovich D."/>
            <person name="Kisner P."/>
            <person name="Lance K."/>
            <person name="Lara M."/>
            <person name="Lee W."/>
            <person name="Lennon N."/>
            <person name="Letendre F."/>
            <person name="LeVine R."/>
            <person name="Lipovsky A."/>
            <person name="Liu X."/>
            <person name="Liu J."/>
            <person name="Liu S."/>
            <person name="Lokyitsang T."/>
            <person name="Lokyitsang Y."/>
            <person name="Lubonja R."/>
            <person name="Lui A."/>
            <person name="MacDonald P."/>
            <person name="Magnisalis V."/>
            <person name="Maru K."/>
            <person name="Matthews C."/>
            <person name="McCusker W."/>
            <person name="McDonough S."/>
            <person name="Mehta T."/>
            <person name="Meldrim J."/>
            <person name="Meneus L."/>
            <person name="Mihai O."/>
            <person name="Mihalev A."/>
            <person name="Mihova T."/>
            <person name="Mittelman R."/>
            <person name="Mlenga V."/>
            <person name="Montmayeur A."/>
            <person name="Mulrain L."/>
            <person name="Navidi A."/>
            <person name="Naylor J."/>
            <person name="Negash T."/>
            <person name="Nguyen T."/>
            <person name="Nguyen N."/>
            <person name="Nicol R."/>
            <person name="Norbu C."/>
            <person name="Norbu N."/>
            <person name="Novod N."/>
            <person name="O'Neill B."/>
            <person name="Osman S."/>
            <person name="Markiewicz E."/>
            <person name="Oyono O.L."/>
            <person name="Patti C."/>
            <person name="Phunkhang P."/>
            <person name="Pierre F."/>
            <person name="Priest M."/>
            <person name="Raghuraman S."/>
            <person name="Rege F."/>
            <person name="Reyes R."/>
            <person name="Rise C."/>
            <person name="Rogov P."/>
            <person name="Ross K."/>
            <person name="Ryan E."/>
            <person name="Settipalli S."/>
            <person name="Shea T."/>
            <person name="Sherpa N."/>
            <person name="Shi L."/>
            <person name="Shih D."/>
            <person name="Sparrow T."/>
            <person name="Spaulding J."/>
            <person name="Stalker J."/>
            <person name="Stange-Thomann N."/>
            <person name="Stavropoulos S."/>
            <person name="Stone C."/>
            <person name="Strader C."/>
            <person name="Tesfaye S."/>
            <person name="Thomson T."/>
            <person name="Thoulutsang Y."/>
            <person name="Thoulutsang D."/>
            <person name="Topham K."/>
            <person name="Topping I."/>
            <person name="Tsamla T."/>
            <person name="Vassiliev H."/>
            <person name="Vo A."/>
            <person name="Wangchuk T."/>
            <person name="Wangdi T."/>
            <person name="Weiand M."/>
            <person name="Wilkinson J."/>
            <person name="Wilson A."/>
            <person name="Yadav S."/>
            <person name="Young G."/>
            <person name="Yu Q."/>
            <person name="Zembek L."/>
            <person name="Zhong D."/>
            <person name="Zimmer A."/>
            <person name="Zwirko Z."/>
            <person name="Jaffe D.B."/>
            <person name="Alvarez P."/>
            <person name="Brockman W."/>
            <person name="Butler J."/>
            <person name="Chin C."/>
            <person name="Gnerre S."/>
            <person name="Grabherr M."/>
            <person name="Kleber M."/>
            <person name="Mauceli E."/>
            <person name="MacCallum I."/>
        </authorList>
    </citation>
    <scope>NUCLEOTIDE SEQUENCE [LARGE SCALE GENOMIC DNA]</scope>
    <source>
        <strain evidence="9 10">TSC#14021-0224.01</strain>
    </source>
</reference>
<keyword evidence="6" id="KW-0804">Transcription</keyword>
<comment type="similarity">
    <text evidence="2">Belongs to the mTERF family.</text>
</comment>